<name>A0ABW3Z7G4_9HYPH</name>
<reference evidence="3" key="1">
    <citation type="journal article" date="2019" name="Int. J. Syst. Evol. Microbiol.">
        <title>The Global Catalogue of Microorganisms (GCM) 10K type strain sequencing project: providing services to taxonomists for standard genome sequencing and annotation.</title>
        <authorList>
            <consortium name="The Broad Institute Genomics Platform"/>
            <consortium name="The Broad Institute Genome Sequencing Center for Infectious Disease"/>
            <person name="Wu L."/>
            <person name="Ma J."/>
        </authorList>
    </citation>
    <scope>NUCLEOTIDE SEQUENCE [LARGE SCALE GENOMIC DNA]</scope>
    <source>
        <strain evidence="3">CCUG 61696</strain>
    </source>
</reference>
<protein>
    <submittedName>
        <fullName evidence="2">Uncharacterized protein</fullName>
    </submittedName>
</protein>
<dbReference type="RefSeq" id="WP_378775438.1">
    <property type="nucleotide sequence ID" value="NZ_JBHTMX010000070.1"/>
</dbReference>
<evidence type="ECO:0000313" key="2">
    <source>
        <dbReference type="EMBL" id="MFD1332214.1"/>
    </source>
</evidence>
<dbReference type="Proteomes" id="UP001597171">
    <property type="component" value="Unassembled WGS sequence"/>
</dbReference>
<evidence type="ECO:0000256" key="1">
    <source>
        <dbReference type="SAM" id="Phobius"/>
    </source>
</evidence>
<proteinExistence type="predicted"/>
<keyword evidence="1" id="KW-0812">Transmembrane</keyword>
<keyword evidence="1" id="KW-1133">Transmembrane helix</keyword>
<keyword evidence="1" id="KW-0472">Membrane</keyword>
<gene>
    <name evidence="2" type="ORF">ACFQ4O_09415</name>
</gene>
<evidence type="ECO:0000313" key="3">
    <source>
        <dbReference type="Proteomes" id="UP001597171"/>
    </source>
</evidence>
<comment type="caution">
    <text evidence="2">The sequence shown here is derived from an EMBL/GenBank/DDBJ whole genome shotgun (WGS) entry which is preliminary data.</text>
</comment>
<feature type="transmembrane region" description="Helical" evidence="1">
    <location>
        <begin position="35"/>
        <end position="59"/>
    </location>
</feature>
<dbReference type="EMBL" id="JBHTMX010000070">
    <property type="protein sequence ID" value="MFD1332214.1"/>
    <property type="molecule type" value="Genomic_DNA"/>
</dbReference>
<accession>A0ABW3Z7G4</accession>
<sequence length="65" mass="6763">MSMDSVTELYVKAAYEGGAAMESPPRDPSALRSRIAMSLLCLGIGVTVALPVAAVLTVVEIGARR</sequence>
<organism evidence="2 3">
    <name type="scientific">Methylopila musalis</name>
    <dbReference type="NCBI Taxonomy" id="1134781"/>
    <lineage>
        <taxon>Bacteria</taxon>
        <taxon>Pseudomonadati</taxon>
        <taxon>Pseudomonadota</taxon>
        <taxon>Alphaproteobacteria</taxon>
        <taxon>Hyphomicrobiales</taxon>
        <taxon>Methylopilaceae</taxon>
        <taxon>Methylopila</taxon>
    </lineage>
</organism>
<keyword evidence="3" id="KW-1185">Reference proteome</keyword>